<accession>A0A501WK00</accession>
<proteinExistence type="predicted"/>
<evidence type="ECO:0000313" key="2">
    <source>
        <dbReference type="EMBL" id="TPE45966.1"/>
    </source>
</evidence>
<name>A0A501WK00_9BACT</name>
<dbReference type="EMBL" id="VFRQ01000001">
    <property type="protein sequence ID" value="TPE45966.1"/>
    <property type="molecule type" value="Genomic_DNA"/>
</dbReference>
<keyword evidence="1" id="KW-0472">Membrane</keyword>
<comment type="caution">
    <text evidence="2">The sequence shown here is derived from an EMBL/GenBank/DDBJ whole genome shotgun (WGS) entry which is preliminary data.</text>
</comment>
<keyword evidence="1" id="KW-1133">Transmembrane helix</keyword>
<sequence>MKKLSIRVIIGLFFSVIGLVSLLFTRDALMAAIWLSFGNGLVLSDLRFTGVDEAGRTYEKPIPKARTFTALFLIVLAVLLLAFQIFMDMNR</sequence>
<dbReference type="Proteomes" id="UP000316727">
    <property type="component" value="Unassembled WGS sequence"/>
</dbReference>
<keyword evidence="3" id="KW-1185">Reference proteome</keyword>
<evidence type="ECO:0000256" key="1">
    <source>
        <dbReference type="SAM" id="Phobius"/>
    </source>
</evidence>
<dbReference type="AlphaFoldDB" id="A0A501WK00"/>
<dbReference type="OrthoDB" id="853531at2"/>
<organism evidence="2 3">
    <name type="scientific">Pontibacter mangrovi</name>
    <dbReference type="NCBI Taxonomy" id="2589816"/>
    <lineage>
        <taxon>Bacteria</taxon>
        <taxon>Pseudomonadati</taxon>
        <taxon>Bacteroidota</taxon>
        <taxon>Cytophagia</taxon>
        <taxon>Cytophagales</taxon>
        <taxon>Hymenobacteraceae</taxon>
        <taxon>Pontibacter</taxon>
    </lineage>
</organism>
<reference evidence="2 3" key="1">
    <citation type="submission" date="2019-06" db="EMBL/GenBank/DDBJ databases">
        <title>A novel bacterium of genus Pontibacter, isolated from marine sediment.</title>
        <authorList>
            <person name="Huang H."/>
            <person name="Mo K."/>
            <person name="Hu Y."/>
        </authorList>
    </citation>
    <scope>NUCLEOTIDE SEQUENCE [LARGE SCALE GENOMIC DNA]</scope>
    <source>
        <strain evidence="2 3">HB172049</strain>
    </source>
</reference>
<keyword evidence="1" id="KW-0812">Transmembrane</keyword>
<protein>
    <submittedName>
        <fullName evidence="2">Uncharacterized protein</fullName>
    </submittedName>
</protein>
<evidence type="ECO:0000313" key="3">
    <source>
        <dbReference type="Proteomes" id="UP000316727"/>
    </source>
</evidence>
<feature type="transmembrane region" description="Helical" evidence="1">
    <location>
        <begin position="68"/>
        <end position="87"/>
    </location>
</feature>
<gene>
    <name evidence="2" type="ORF">FJM65_01075</name>
</gene>
<feature type="transmembrane region" description="Helical" evidence="1">
    <location>
        <begin position="7"/>
        <end position="25"/>
    </location>
</feature>
<dbReference type="RefSeq" id="WP_140618497.1">
    <property type="nucleotide sequence ID" value="NZ_VFRQ01000001.1"/>
</dbReference>